<evidence type="ECO:0000313" key="2">
    <source>
        <dbReference type="Proteomes" id="UP000229526"/>
    </source>
</evidence>
<dbReference type="InterPro" id="IPR014942">
    <property type="entry name" value="AbiEii"/>
</dbReference>
<dbReference type="EMBL" id="PFBD01000028">
    <property type="protein sequence ID" value="PIR86740.1"/>
    <property type="molecule type" value="Genomic_DNA"/>
</dbReference>
<dbReference type="AlphaFoldDB" id="A0A2H0UK27"/>
<protein>
    <recommendedName>
        <fullName evidence="3">Nucleotidyl transferase AbiEii/AbiGii toxin family protein</fullName>
    </recommendedName>
</protein>
<dbReference type="Pfam" id="PF08843">
    <property type="entry name" value="AbiEii"/>
    <property type="match status" value="2"/>
</dbReference>
<evidence type="ECO:0008006" key="3">
    <source>
        <dbReference type="Google" id="ProtNLM"/>
    </source>
</evidence>
<reference evidence="2" key="1">
    <citation type="submission" date="2017-09" db="EMBL/GenBank/DDBJ databases">
        <title>Depth-based differentiation of microbial function through sediment-hosted aquifers and enrichment of novel symbionts in the deep terrestrial subsurface.</title>
        <authorList>
            <person name="Probst A.J."/>
            <person name="Ladd B."/>
            <person name="Jarett J.K."/>
            <person name="Geller-Mcgrath D.E."/>
            <person name="Sieber C.M.K."/>
            <person name="Emerson J.B."/>
            <person name="Anantharaman K."/>
            <person name="Thomas B.C."/>
            <person name="Malmstrom R."/>
            <person name="Stieglmeier M."/>
            <person name="Klingl A."/>
            <person name="Woyke T."/>
            <person name="Ryan C.M."/>
            <person name="Banfield J.F."/>
        </authorList>
    </citation>
    <scope>NUCLEOTIDE SEQUENCE [LARGE SCALE GENOMIC DNA]</scope>
</reference>
<evidence type="ECO:0000313" key="1">
    <source>
        <dbReference type="EMBL" id="PIR86740.1"/>
    </source>
</evidence>
<accession>A0A2H0UK27</accession>
<comment type="caution">
    <text evidence="1">The sequence shown here is derived from an EMBL/GenBank/DDBJ whole genome shotgun (WGS) entry which is preliminary data.</text>
</comment>
<gene>
    <name evidence="1" type="ORF">COU11_04500</name>
</gene>
<organism evidence="1 2">
    <name type="scientific">Candidatus Harrisonbacteria bacterium CG10_big_fil_rev_8_21_14_0_10_49_15</name>
    <dbReference type="NCBI Taxonomy" id="1974587"/>
    <lineage>
        <taxon>Bacteria</taxon>
        <taxon>Candidatus Harrisoniibacteriota</taxon>
    </lineage>
</organism>
<proteinExistence type="predicted"/>
<name>A0A2H0UK27_9BACT</name>
<dbReference type="Proteomes" id="UP000229526">
    <property type="component" value="Unassembled WGS sequence"/>
</dbReference>
<sequence>MASSDSGQINLKLSIMPPATAAAFGHLEQAEWLKKTNWYLAGGTAMALQVGHRISVDLDFFTTDSDFSPGILVEHFSKSDWETDIIREGTVYGRLSGAKISFIAYPFFLPSEPFIERGSLRILTIKDIAVMKMLAVSQRGKRRDFVDLYWLCQNGFSLLDILKKLPRQYPGVAHDYHHIIKALTYFDDAENDPMPQAFFEYHWPDVKTFFQEQAVQVANQVL</sequence>